<dbReference type="EMBL" id="BJNP01000022">
    <property type="protein sequence ID" value="GEC72613.1"/>
    <property type="molecule type" value="Genomic_DNA"/>
</dbReference>
<gene>
    <name evidence="1" type="ORF">FFL01_21520</name>
</gene>
<reference evidence="1 2" key="1">
    <citation type="submission" date="2019-06" db="EMBL/GenBank/DDBJ databases">
        <title>Whole genome shotgun sequence of Flavobacterium flevense NBRC 14960.</title>
        <authorList>
            <person name="Hosoyama A."/>
            <person name="Uohara A."/>
            <person name="Ohji S."/>
            <person name="Ichikawa N."/>
        </authorList>
    </citation>
    <scope>NUCLEOTIDE SEQUENCE [LARGE SCALE GENOMIC DNA]</scope>
    <source>
        <strain evidence="1 2">NBRC 14960</strain>
    </source>
</reference>
<evidence type="ECO:0000313" key="2">
    <source>
        <dbReference type="Proteomes" id="UP000316775"/>
    </source>
</evidence>
<organism evidence="1 2">
    <name type="scientific">Flavobacterium flevense</name>
    <dbReference type="NCBI Taxonomy" id="983"/>
    <lineage>
        <taxon>Bacteria</taxon>
        <taxon>Pseudomonadati</taxon>
        <taxon>Bacteroidota</taxon>
        <taxon>Flavobacteriia</taxon>
        <taxon>Flavobacteriales</taxon>
        <taxon>Flavobacteriaceae</taxon>
        <taxon>Flavobacterium</taxon>
    </lineage>
</organism>
<accession>A0A4Y4B1P8</accession>
<dbReference type="AlphaFoldDB" id="A0A4Y4B1P8"/>
<comment type="caution">
    <text evidence="1">The sequence shown here is derived from an EMBL/GenBank/DDBJ whole genome shotgun (WGS) entry which is preliminary data.</text>
</comment>
<name>A0A4Y4B1P8_9FLAO</name>
<dbReference type="Proteomes" id="UP000316775">
    <property type="component" value="Unassembled WGS sequence"/>
</dbReference>
<protein>
    <submittedName>
        <fullName evidence="1">Uncharacterized protein</fullName>
    </submittedName>
</protein>
<keyword evidence="2" id="KW-1185">Reference proteome</keyword>
<evidence type="ECO:0000313" key="1">
    <source>
        <dbReference type="EMBL" id="GEC72613.1"/>
    </source>
</evidence>
<proteinExistence type="predicted"/>
<sequence>MVFYLNLNSKNDRKMNYYFQISLLLTTTIAIAQHKVIITPPEVSPMPMKPEMTEI</sequence>